<feature type="compositionally biased region" description="Acidic residues" evidence="1">
    <location>
        <begin position="38"/>
        <end position="48"/>
    </location>
</feature>
<reference evidence="2" key="1">
    <citation type="submission" date="2024-06" db="UniProtKB">
        <authorList>
            <consortium name="Ensembl"/>
        </authorList>
    </citation>
    <scope>IDENTIFICATION</scope>
</reference>
<dbReference type="EMBL" id="AEYP01004508">
    <property type="status" value="NOT_ANNOTATED_CDS"/>
    <property type="molecule type" value="Genomic_DNA"/>
</dbReference>
<protein>
    <submittedName>
        <fullName evidence="2">Uncharacterized protein</fullName>
    </submittedName>
</protein>
<dbReference type="InParanoid" id="M3YB32"/>
<feature type="region of interest" description="Disordered" evidence="1">
    <location>
        <begin position="1"/>
        <end position="57"/>
    </location>
</feature>
<dbReference type="AlphaFoldDB" id="M3YB32"/>
<name>M3YB32_MUSPF</name>
<evidence type="ECO:0000313" key="2">
    <source>
        <dbReference type="Ensembl" id="ENSMPUP00000008539.1"/>
    </source>
</evidence>
<proteinExistence type="predicted"/>
<evidence type="ECO:0000256" key="1">
    <source>
        <dbReference type="SAM" id="MobiDB-lite"/>
    </source>
</evidence>
<dbReference type="Ensembl" id="ENSMPUT00000008679.1">
    <property type="protein sequence ID" value="ENSMPUP00000008539.1"/>
    <property type="gene ID" value="ENSMPUG00000008608.1"/>
</dbReference>
<dbReference type="HOGENOM" id="CLU_3001762_0_0_1"/>
<organism evidence="2">
    <name type="scientific">Mustela putorius furo</name>
    <name type="common">European domestic ferret</name>
    <name type="synonym">Mustela furo</name>
    <dbReference type="NCBI Taxonomy" id="9669"/>
    <lineage>
        <taxon>Eukaryota</taxon>
        <taxon>Metazoa</taxon>
        <taxon>Chordata</taxon>
        <taxon>Craniata</taxon>
        <taxon>Vertebrata</taxon>
        <taxon>Euteleostomi</taxon>
        <taxon>Mammalia</taxon>
        <taxon>Eutheria</taxon>
        <taxon>Laurasiatheria</taxon>
        <taxon>Carnivora</taxon>
        <taxon>Caniformia</taxon>
        <taxon>Musteloidea</taxon>
        <taxon>Mustelidae</taxon>
        <taxon>Mustelinae</taxon>
        <taxon>Mustela</taxon>
    </lineage>
</organism>
<accession>M3YB32</accession>
<feature type="compositionally biased region" description="Basic and acidic residues" evidence="1">
    <location>
        <begin position="11"/>
        <end position="37"/>
    </location>
</feature>
<sequence length="57" mass="6295">GKSPGSCSKPESGRERDHKQAERQTERGGSRLPAEQRADDDDDDDDDVGLNPRTLRS</sequence>